<reference evidence="2 3" key="1">
    <citation type="submission" date="2018-03" db="EMBL/GenBank/DDBJ databases">
        <title>Genomic Encyclopedia of Archaeal and Bacterial Type Strains, Phase II (KMG-II): from individual species to whole genera.</title>
        <authorList>
            <person name="Goeker M."/>
        </authorList>
    </citation>
    <scope>NUCLEOTIDE SEQUENCE [LARGE SCALE GENOMIC DNA]</scope>
    <source>
        <strain evidence="2 3">DSM 25328</strain>
    </source>
</reference>
<sequence>MPRPNSESSFPSGARANSTTHASTKERAPMPSVTSDLTGAKLRNSPAQLAGILCNDPQFQKFAAIRSGLPDQQFNASAAAEYLRTVCNIITRRDLDLRGEAFNKFNALRTDFDAWRGRIAAPREGYHNG</sequence>
<dbReference type="EMBL" id="PVUF01000007">
    <property type="protein sequence ID" value="PRZ47326.1"/>
    <property type="molecule type" value="Genomic_DNA"/>
</dbReference>
<proteinExistence type="predicted"/>
<evidence type="ECO:0000256" key="1">
    <source>
        <dbReference type="SAM" id="MobiDB-lite"/>
    </source>
</evidence>
<organism evidence="2 3">
    <name type="scientific">Tritonibacter scottomollicae</name>
    <name type="common">Epibacterium scottomollicae</name>
    <dbReference type="NCBI Taxonomy" id="483013"/>
    <lineage>
        <taxon>Bacteria</taxon>
        <taxon>Pseudomonadati</taxon>
        <taxon>Pseudomonadota</taxon>
        <taxon>Alphaproteobacteria</taxon>
        <taxon>Rhodobacterales</taxon>
        <taxon>Paracoccaceae</taxon>
        <taxon>Tritonibacter</taxon>
    </lineage>
</organism>
<evidence type="ECO:0000313" key="3">
    <source>
        <dbReference type="Proteomes" id="UP000237718"/>
    </source>
</evidence>
<gene>
    <name evidence="2" type="ORF">CLV89_107173</name>
</gene>
<protein>
    <submittedName>
        <fullName evidence="2">Uncharacterized protein</fullName>
    </submittedName>
</protein>
<dbReference type="Proteomes" id="UP000237718">
    <property type="component" value="Unassembled WGS sequence"/>
</dbReference>
<accession>A0A2T1AFI3</accession>
<name>A0A2T1AFI3_TRISK</name>
<comment type="caution">
    <text evidence="2">The sequence shown here is derived from an EMBL/GenBank/DDBJ whole genome shotgun (WGS) entry which is preliminary data.</text>
</comment>
<dbReference type="AlphaFoldDB" id="A0A2T1AFI3"/>
<feature type="compositionally biased region" description="Polar residues" evidence="1">
    <location>
        <begin position="1"/>
        <end position="22"/>
    </location>
</feature>
<evidence type="ECO:0000313" key="2">
    <source>
        <dbReference type="EMBL" id="PRZ47326.1"/>
    </source>
</evidence>
<feature type="region of interest" description="Disordered" evidence="1">
    <location>
        <begin position="1"/>
        <end position="41"/>
    </location>
</feature>